<dbReference type="Pfam" id="PF13589">
    <property type="entry name" value="HATPase_c_3"/>
    <property type="match status" value="1"/>
</dbReference>
<comment type="caution">
    <text evidence="2">The sequence shown here is derived from an EMBL/GenBank/DDBJ whole genome shotgun (WGS) entry which is preliminary data.</text>
</comment>
<dbReference type="Proteomes" id="UP000004563">
    <property type="component" value="Unassembled WGS sequence"/>
</dbReference>
<dbReference type="Gene3D" id="3.30.565.10">
    <property type="entry name" value="Histidine kinase-like ATPase, C-terminal domain"/>
    <property type="match status" value="2"/>
</dbReference>
<accession>D4V8D2</accession>
<evidence type="ECO:0008006" key="4">
    <source>
        <dbReference type="Google" id="ProtNLM"/>
    </source>
</evidence>
<organism evidence="2 3">
    <name type="scientific">Phocaeicola vulgatus PC510</name>
    <dbReference type="NCBI Taxonomy" id="702446"/>
    <lineage>
        <taxon>Bacteria</taxon>
        <taxon>Pseudomonadati</taxon>
        <taxon>Bacteroidota</taxon>
        <taxon>Bacteroidia</taxon>
        <taxon>Bacteroidales</taxon>
        <taxon>Bacteroidaceae</taxon>
        <taxon>Phocaeicola</taxon>
    </lineage>
</organism>
<evidence type="ECO:0000313" key="2">
    <source>
        <dbReference type="EMBL" id="EFG17819.1"/>
    </source>
</evidence>
<dbReference type="InterPro" id="IPR036890">
    <property type="entry name" value="HATPase_C_sf"/>
</dbReference>
<proteinExistence type="predicted"/>
<gene>
    <name evidence="2" type="ORF">CUU_0594</name>
</gene>
<protein>
    <recommendedName>
        <fullName evidence="4">Histidine kinase</fullName>
    </recommendedName>
</protein>
<feature type="region of interest" description="Disordered" evidence="1">
    <location>
        <begin position="594"/>
        <end position="613"/>
    </location>
</feature>
<dbReference type="EMBL" id="ADKO01000069">
    <property type="protein sequence ID" value="EFG17819.1"/>
    <property type="molecule type" value="Genomic_DNA"/>
</dbReference>
<dbReference type="AlphaFoldDB" id="D4V8D2"/>
<reference evidence="2 3" key="1">
    <citation type="journal article" date="2011" name="J. Bacteriol.">
        <title>Draft genome sequence of Bacteroides vulgatus PC510, a strain isolated from human feces.</title>
        <authorList>
            <person name="Cuiv P.O."/>
            <person name="Klaassens E.S."/>
            <person name="Durkin A.S."/>
            <person name="Harkins D.M."/>
            <person name="Foster L."/>
            <person name="McCorrison J."/>
            <person name="Torralba M."/>
            <person name="Nelson K.E."/>
            <person name="Morrison M."/>
        </authorList>
    </citation>
    <scope>NUCLEOTIDE SEQUENCE [LARGE SCALE GENOMIC DNA]</scope>
    <source>
        <strain evidence="2 3">PC510</strain>
    </source>
</reference>
<dbReference type="SUPFAM" id="SSF55874">
    <property type="entry name" value="ATPase domain of HSP90 chaperone/DNA topoisomerase II/histidine kinase"/>
    <property type="match status" value="2"/>
</dbReference>
<evidence type="ECO:0000313" key="3">
    <source>
        <dbReference type="Proteomes" id="UP000004563"/>
    </source>
</evidence>
<evidence type="ECO:0000256" key="1">
    <source>
        <dbReference type="SAM" id="MobiDB-lite"/>
    </source>
</evidence>
<sequence>MEQMQFKVSSALKDLVGKDLIINDNIAIFELVKNSYDAYATKVEITFCNDKIIIADNGKGMSFNDLKEKWLFLGYSAKKDGTEDNQQDKQKSYRDNIKRHYAGAKGIGRFSCDRLGRLLTLTTKSESSRITETIIVDWTEFEIDQKKEFAQINVKHSSIEDKILSFPENKDTGTILEITHLNDEKNPWNRKRLLDLKRSLEKLINPLSETNDFTIEIICEHEKKEDDNIKRNNGYDRDIVNGVLKNSISKILKLKTTQIDVKLESNFIWTTLSDRGVDIYKIKEHNIEFNKLRDVDINLYFLNRSAKNNFTRLMGIEPVNYGSIFLFRNGFRIMPFGNTGDDSWGLDYRAQQGRNRRLGTRDLFGRVDVVTDNINELKEVSSRDGGLIETQTSKQLFTLFNIAHRRLERYVSGVLWGEAFLRKEYFANEVEALQQRKELLDIDKDEENPNYILSSSIGSKIDFIQLIKTLAKDKNIEILYYNTDLANILASDDLIHTIKPQFIKDLEKIAEETNDSNLLFSIDEAKRRIEELQKEKEKAEKKAFEEEQKRIKAEDLAQKAEMAKQEAEKQRELERERKLAALLQAKEAELKRREEEVLRKEAEQKKREESEKRIKAELAKEQAESRLQKKSEQLKIITSLSSQDLEAVTNLHHQTNVVADNINAMITQFSRRLVKNEPVAYNKVIDFLKNISLENSKIISFSRFGIRNIFDDFTTKKEYDIIEFLKNYINKITKQFSGSRININFSSSANMAFKTSFAPIDISIIVDNMVSNAKKAQANLLEITIEASKDILQMHFISNQPFNKDIGNINDIFERGFSTTKSTGMGLYHIKNIVDENKWKIIANRKEKEAEFIIIIENENRL</sequence>
<name>D4V8D2_PHOVU</name>